<reference evidence="1 2" key="2">
    <citation type="journal article" date="2017" name="Front. Plant Sci.">
        <title>Gene Classification and Mining of Molecular Markers Useful in Red Clover (Trifolium pratense) Breeding.</title>
        <authorList>
            <person name="Istvanek J."/>
            <person name="Dluhosova J."/>
            <person name="Dluhos P."/>
            <person name="Patkova L."/>
            <person name="Nedelnik J."/>
            <person name="Repkova J."/>
        </authorList>
    </citation>
    <scope>NUCLEOTIDE SEQUENCE [LARGE SCALE GENOMIC DNA]</scope>
    <source>
        <strain evidence="2">cv. Tatra</strain>
        <tissue evidence="1">Young leaves</tissue>
    </source>
</reference>
<sequence length="69" mass="8416">MPEDDHSEVLKAQRISTSEVVSLRGWKPQQLISQKMINLWIDLDLCEDWVMKFESLHQHFYQQRKRPYK</sequence>
<accession>A0A2K3KES8</accession>
<comment type="caution">
    <text evidence="1">The sequence shown here is derived from an EMBL/GenBank/DDBJ whole genome shotgun (WGS) entry which is preliminary data.</text>
</comment>
<protein>
    <submittedName>
        <fullName evidence="1">Uncharacterized protein</fullName>
    </submittedName>
</protein>
<proteinExistence type="predicted"/>
<gene>
    <name evidence="1" type="ORF">L195_g054199</name>
</gene>
<reference evidence="1 2" key="1">
    <citation type="journal article" date="2014" name="Am. J. Bot.">
        <title>Genome assembly and annotation for red clover (Trifolium pratense; Fabaceae).</title>
        <authorList>
            <person name="Istvanek J."/>
            <person name="Jaros M."/>
            <person name="Krenek A."/>
            <person name="Repkova J."/>
        </authorList>
    </citation>
    <scope>NUCLEOTIDE SEQUENCE [LARGE SCALE GENOMIC DNA]</scope>
    <source>
        <strain evidence="2">cv. Tatra</strain>
        <tissue evidence="1">Young leaves</tissue>
    </source>
</reference>
<organism evidence="1 2">
    <name type="scientific">Trifolium pratense</name>
    <name type="common">Red clover</name>
    <dbReference type="NCBI Taxonomy" id="57577"/>
    <lineage>
        <taxon>Eukaryota</taxon>
        <taxon>Viridiplantae</taxon>
        <taxon>Streptophyta</taxon>
        <taxon>Embryophyta</taxon>
        <taxon>Tracheophyta</taxon>
        <taxon>Spermatophyta</taxon>
        <taxon>Magnoliopsida</taxon>
        <taxon>eudicotyledons</taxon>
        <taxon>Gunneridae</taxon>
        <taxon>Pentapetalae</taxon>
        <taxon>rosids</taxon>
        <taxon>fabids</taxon>
        <taxon>Fabales</taxon>
        <taxon>Fabaceae</taxon>
        <taxon>Papilionoideae</taxon>
        <taxon>50 kb inversion clade</taxon>
        <taxon>NPAAA clade</taxon>
        <taxon>Hologalegina</taxon>
        <taxon>IRL clade</taxon>
        <taxon>Trifolieae</taxon>
        <taxon>Trifolium</taxon>
    </lineage>
</organism>
<evidence type="ECO:0000313" key="1">
    <source>
        <dbReference type="EMBL" id="PNX64791.1"/>
    </source>
</evidence>
<dbReference type="AlphaFoldDB" id="A0A2K3KES8"/>
<dbReference type="EMBL" id="ASHM01093909">
    <property type="protein sequence ID" value="PNX64791.1"/>
    <property type="molecule type" value="Genomic_DNA"/>
</dbReference>
<dbReference type="Proteomes" id="UP000236291">
    <property type="component" value="Unassembled WGS sequence"/>
</dbReference>
<evidence type="ECO:0000313" key="2">
    <source>
        <dbReference type="Proteomes" id="UP000236291"/>
    </source>
</evidence>
<name>A0A2K3KES8_TRIPR</name>